<evidence type="ECO:0000313" key="2">
    <source>
        <dbReference type="Proteomes" id="UP000488299"/>
    </source>
</evidence>
<dbReference type="RefSeq" id="WP_152124727.1">
    <property type="nucleotide sequence ID" value="NZ_WELI01000005.1"/>
</dbReference>
<comment type="caution">
    <text evidence="1">The sequence shown here is derived from an EMBL/GenBank/DDBJ whole genome shotgun (WGS) entry which is preliminary data.</text>
</comment>
<reference evidence="1 2" key="1">
    <citation type="submission" date="2019-10" db="EMBL/GenBank/DDBJ databases">
        <title>Rudanella paleaurantiibacter sp. nov., isolated from sludge.</title>
        <authorList>
            <person name="Xu S.Q."/>
        </authorList>
    </citation>
    <scope>NUCLEOTIDE SEQUENCE [LARGE SCALE GENOMIC DNA]</scope>
    <source>
        <strain evidence="1 2">HX-22-17</strain>
    </source>
</reference>
<gene>
    <name evidence="1" type="ORF">F5984_13130</name>
</gene>
<proteinExistence type="predicted"/>
<dbReference type="AlphaFoldDB" id="A0A7J5U0K5"/>
<accession>A0A7J5U0K5</accession>
<protein>
    <submittedName>
        <fullName evidence="1">Uncharacterized protein</fullName>
    </submittedName>
</protein>
<keyword evidence="2" id="KW-1185">Reference proteome</keyword>
<sequence length="69" mass="7670">MRQTLRGWFLTAVQNPDAATGGANVPDSCLYYEMLDDLLGDAQKIHRSEPNLVLNPVHVQINPIGTVMY</sequence>
<dbReference type="Proteomes" id="UP000488299">
    <property type="component" value="Unassembled WGS sequence"/>
</dbReference>
<name>A0A7J5U0K5_9BACT</name>
<dbReference type="EMBL" id="WELI01000005">
    <property type="protein sequence ID" value="KAB7730120.1"/>
    <property type="molecule type" value="Genomic_DNA"/>
</dbReference>
<organism evidence="1 2">
    <name type="scientific">Rudanella paleaurantiibacter</name>
    <dbReference type="NCBI Taxonomy" id="2614655"/>
    <lineage>
        <taxon>Bacteria</taxon>
        <taxon>Pseudomonadati</taxon>
        <taxon>Bacteroidota</taxon>
        <taxon>Cytophagia</taxon>
        <taxon>Cytophagales</taxon>
        <taxon>Cytophagaceae</taxon>
        <taxon>Rudanella</taxon>
    </lineage>
</organism>
<evidence type="ECO:0000313" key="1">
    <source>
        <dbReference type="EMBL" id="KAB7730120.1"/>
    </source>
</evidence>